<dbReference type="EMBL" id="BNDY01000017">
    <property type="protein sequence ID" value="GHI41635.1"/>
    <property type="molecule type" value="Genomic_DNA"/>
</dbReference>
<evidence type="ECO:0000313" key="1">
    <source>
        <dbReference type="EMBL" id="GHI41635.1"/>
    </source>
</evidence>
<accession>A0ABQ3QWJ8</accession>
<dbReference type="RefSeq" id="WP_226599665.1">
    <property type="nucleotide sequence ID" value="NZ_BNDY01000017.1"/>
</dbReference>
<dbReference type="Proteomes" id="UP001050808">
    <property type="component" value="Unassembled WGS sequence"/>
</dbReference>
<organism evidence="1 2">
    <name type="scientific">Streptomyces violascens</name>
    <dbReference type="NCBI Taxonomy" id="67381"/>
    <lineage>
        <taxon>Bacteria</taxon>
        <taxon>Bacillati</taxon>
        <taxon>Actinomycetota</taxon>
        <taxon>Actinomycetes</taxon>
        <taxon>Kitasatosporales</taxon>
        <taxon>Streptomycetaceae</taxon>
        <taxon>Streptomyces</taxon>
    </lineage>
</organism>
<keyword evidence="2" id="KW-1185">Reference proteome</keyword>
<protein>
    <submittedName>
        <fullName evidence="1">Uncharacterized protein</fullName>
    </submittedName>
</protein>
<proteinExistence type="predicted"/>
<name>A0ABQ3QWJ8_9ACTN</name>
<gene>
    <name evidence="1" type="ORF">Sviol_60430</name>
</gene>
<reference evidence="1" key="1">
    <citation type="submission" date="2024-05" db="EMBL/GenBank/DDBJ databases">
        <title>Whole genome shotgun sequence of Streptomyces violascens NBRC 12920.</title>
        <authorList>
            <person name="Komaki H."/>
            <person name="Tamura T."/>
        </authorList>
    </citation>
    <scope>NUCLEOTIDE SEQUENCE</scope>
    <source>
        <strain evidence="1">NBRC 12920</strain>
    </source>
</reference>
<comment type="caution">
    <text evidence="1">The sequence shown here is derived from an EMBL/GenBank/DDBJ whole genome shotgun (WGS) entry which is preliminary data.</text>
</comment>
<evidence type="ECO:0000313" key="2">
    <source>
        <dbReference type="Proteomes" id="UP001050808"/>
    </source>
</evidence>
<sequence>MNTRMDTLDRLSPLWEGPAVEGRWVIWRVSTGESLVFDRELNIPCDVDDVVLGEVIRRMREAGAPETDAYPGRPCG</sequence>